<comment type="caution">
    <text evidence="1">The sequence shown here is derived from an EMBL/GenBank/DDBJ whole genome shotgun (WGS) entry which is preliminary data.</text>
</comment>
<keyword evidence="2" id="KW-1185">Reference proteome</keyword>
<organism evidence="1 2">
    <name type="scientific">Melastoma candidum</name>
    <dbReference type="NCBI Taxonomy" id="119954"/>
    <lineage>
        <taxon>Eukaryota</taxon>
        <taxon>Viridiplantae</taxon>
        <taxon>Streptophyta</taxon>
        <taxon>Embryophyta</taxon>
        <taxon>Tracheophyta</taxon>
        <taxon>Spermatophyta</taxon>
        <taxon>Magnoliopsida</taxon>
        <taxon>eudicotyledons</taxon>
        <taxon>Gunneridae</taxon>
        <taxon>Pentapetalae</taxon>
        <taxon>rosids</taxon>
        <taxon>malvids</taxon>
        <taxon>Myrtales</taxon>
        <taxon>Melastomataceae</taxon>
        <taxon>Melastomatoideae</taxon>
        <taxon>Melastomateae</taxon>
        <taxon>Melastoma</taxon>
    </lineage>
</organism>
<name>A0ACB9R494_9MYRT</name>
<evidence type="ECO:0000313" key="2">
    <source>
        <dbReference type="Proteomes" id="UP001057402"/>
    </source>
</evidence>
<protein>
    <submittedName>
        <fullName evidence="1">Uncharacterized protein</fullName>
    </submittedName>
</protein>
<dbReference type="Proteomes" id="UP001057402">
    <property type="component" value="Chromosome 4"/>
</dbReference>
<gene>
    <name evidence="1" type="ORF">MLD38_011463</name>
</gene>
<proteinExistence type="predicted"/>
<evidence type="ECO:0000313" key="1">
    <source>
        <dbReference type="EMBL" id="KAI4373328.1"/>
    </source>
</evidence>
<dbReference type="EMBL" id="CM042883">
    <property type="protein sequence ID" value="KAI4373328.1"/>
    <property type="molecule type" value="Genomic_DNA"/>
</dbReference>
<reference evidence="2" key="1">
    <citation type="journal article" date="2023" name="Front. Plant Sci.">
        <title>Chromosomal-level genome assembly of Melastoma candidum provides insights into trichome evolution.</title>
        <authorList>
            <person name="Zhong Y."/>
            <person name="Wu W."/>
            <person name="Sun C."/>
            <person name="Zou P."/>
            <person name="Liu Y."/>
            <person name="Dai S."/>
            <person name="Zhou R."/>
        </authorList>
    </citation>
    <scope>NUCLEOTIDE SEQUENCE [LARGE SCALE GENOMIC DNA]</scope>
</reference>
<accession>A0ACB9R494</accession>
<sequence length="355" mass="39888">MGSAKSSMASKFAFFPPRPPSYDLTIDESTGKMRMNLIGQRKFEWSDAEVMKLRTRKGNDIVAAFVRNSSASLTVLYSHGNAADLGLMYHLFVDLSQQLRVNILVYDYSGYGQSSGKPSEQDTYADIDAAYECLRDRLGIKEDDVILYGQSLGSGPTLDLALRLPHLRAVVLHSPITSGLRVIYPIKKTFWFDIYKNIEKIPLISCPVLVIHGTADQAVDISHGKQLWELCQEKYEPLWLEGGDHCNLELYPEYLTHLRTFISAVGKQLRCPEVDIPVLEGRDIKSRPSISGHKDTRRRSMDCIGGAADRRQSIDRGLKGRRSFAEPSEKPRNSFDRLGEIVRLVGLCNVDCMKA</sequence>